<protein>
    <submittedName>
        <fullName evidence="2">Uncharacterized protein</fullName>
    </submittedName>
</protein>
<reference evidence="2" key="1">
    <citation type="submission" date="2021-01" db="EMBL/GenBank/DDBJ databases">
        <authorList>
            <person name="Corre E."/>
            <person name="Pelletier E."/>
            <person name="Niang G."/>
            <person name="Scheremetjew M."/>
            <person name="Finn R."/>
            <person name="Kale V."/>
            <person name="Holt S."/>
            <person name="Cochrane G."/>
            <person name="Meng A."/>
            <person name="Brown T."/>
            <person name="Cohen L."/>
        </authorList>
    </citation>
    <scope>NUCLEOTIDE SEQUENCE</scope>
    <source>
        <strain evidence="2">CCMP3278</strain>
    </source>
</reference>
<feature type="compositionally biased region" description="Polar residues" evidence="1">
    <location>
        <begin position="137"/>
        <end position="146"/>
    </location>
</feature>
<feature type="region of interest" description="Disordered" evidence="1">
    <location>
        <begin position="104"/>
        <end position="124"/>
    </location>
</feature>
<accession>A0A7S0ZCE2</accession>
<feature type="region of interest" description="Disordered" evidence="1">
    <location>
        <begin position="1"/>
        <end position="36"/>
    </location>
</feature>
<feature type="compositionally biased region" description="Acidic residues" evidence="1">
    <location>
        <begin position="203"/>
        <end position="215"/>
    </location>
</feature>
<feature type="compositionally biased region" description="Basic and acidic residues" evidence="1">
    <location>
        <begin position="192"/>
        <end position="201"/>
    </location>
</feature>
<evidence type="ECO:0000256" key="1">
    <source>
        <dbReference type="SAM" id="MobiDB-lite"/>
    </source>
</evidence>
<proteinExistence type="predicted"/>
<evidence type="ECO:0000313" key="2">
    <source>
        <dbReference type="EMBL" id="CAD8817414.1"/>
    </source>
</evidence>
<feature type="region of interest" description="Disordered" evidence="1">
    <location>
        <begin position="137"/>
        <end position="217"/>
    </location>
</feature>
<dbReference type="EMBL" id="HBFP01002508">
    <property type="protein sequence ID" value="CAD8817414.1"/>
    <property type="molecule type" value="Transcribed_RNA"/>
</dbReference>
<feature type="compositionally biased region" description="Polar residues" evidence="1">
    <location>
        <begin position="169"/>
        <end position="181"/>
    </location>
</feature>
<organism evidence="2">
    <name type="scientific">Timspurckia oligopyrenoides</name>
    <dbReference type="NCBI Taxonomy" id="708627"/>
    <lineage>
        <taxon>Eukaryota</taxon>
        <taxon>Rhodophyta</taxon>
        <taxon>Bangiophyceae</taxon>
        <taxon>Porphyridiales</taxon>
        <taxon>Porphyridiaceae</taxon>
        <taxon>Timspurckia</taxon>
    </lineage>
</organism>
<name>A0A7S0ZCE2_9RHOD</name>
<dbReference type="AlphaFoldDB" id="A0A7S0ZCE2"/>
<feature type="compositionally biased region" description="Basic and acidic residues" evidence="1">
    <location>
        <begin position="107"/>
        <end position="116"/>
    </location>
</feature>
<feature type="compositionally biased region" description="Basic and acidic residues" evidence="1">
    <location>
        <begin position="1"/>
        <end position="10"/>
    </location>
</feature>
<gene>
    <name evidence="2" type="ORF">TOLI1172_LOCUS1803</name>
</gene>
<sequence length="513" mass="57274">MEAVLKREGSAGRSGGPSVLKREGSGGRIGGGPNVKRVVDGAAKKVANALRKIGNVGHRKNRASYDDEDWMDTDVQKYLDMKARQGSTPLSLSKRPVEASFIVSKMNSKDSNHERSSSFSGSRLSDVVRLSDADKNLSNTAKNDSLSDYIPPRYLPMDASDLDTDSDTESVVNHQPTQSEPVDQAPAVVAEPARDDAHSSGDEGSEESEYEESLSGDENFCGNSELFLLNESLGNPLDRIERVIADCLKFQFHVPSGLNSKAETSFETRETVLQAENEKNMDELTLIESINRMLESDECEREIMIGHEDFGENKESKEYQLSTEEIMECVDDLLSSIASESEAELEEDIADETVMSISTESVLMEREVGISLYHRLSDRDNNRSDLIVEFPNALMLGDGNISSPLSAGSSSKLFINAPEMLRAFESYDRMSVLALAQLFDEVCPQYRREAVSVMKRVPELARMIEEREFQSKQERNQYKNRKYIANENYQPGNFIAQQRQTFEFTSNTPLITL</sequence>